<evidence type="ECO:0000256" key="1">
    <source>
        <dbReference type="SAM" id="MobiDB-lite"/>
    </source>
</evidence>
<dbReference type="PhylomeDB" id="A0A0G4FFL8"/>
<dbReference type="AlphaFoldDB" id="A0A0G4FFL8"/>
<name>A0A0G4FFL8_VITBC</name>
<evidence type="ECO:0000313" key="2">
    <source>
        <dbReference type="EMBL" id="CEM11832.1"/>
    </source>
</evidence>
<feature type="region of interest" description="Disordered" evidence="1">
    <location>
        <begin position="290"/>
        <end position="309"/>
    </location>
</feature>
<dbReference type="EMBL" id="CDMY01000426">
    <property type="protein sequence ID" value="CEM11832.1"/>
    <property type="molecule type" value="Genomic_DNA"/>
</dbReference>
<organism evidence="2 3">
    <name type="scientific">Vitrella brassicaformis (strain CCMP3155)</name>
    <dbReference type="NCBI Taxonomy" id="1169540"/>
    <lineage>
        <taxon>Eukaryota</taxon>
        <taxon>Sar</taxon>
        <taxon>Alveolata</taxon>
        <taxon>Colpodellida</taxon>
        <taxon>Vitrellaceae</taxon>
        <taxon>Vitrella</taxon>
    </lineage>
</organism>
<dbReference type="Proteomes" id="UP000041254">
    <property type="component" value="Unassembled WGS sequence"/>
</dbReference>
<proteinExistence type="predicted"/>
<dbReference type="InParanoid" id="A0A0G4FFL8"/>
<reference evidence="2 3" key="1">
    <citation type="submission" date="2014-11" db="EMBL/GenBank/DDBJ databases">
        <authorList>
            <person name="Zhu J."/>
            <person name="Qi W."/>
            <person name="Song R."/>
        </authorList>
    </citation>
    <scope>NUCLEOTIDE SEQUENCE [LARGE SCALE GENOMIC DNA]</scope>
</reference>
<dbReference type="VEuPathDB" id="CryptoDB:Vbra_15222"/>
<feature type="region of interest" description="Disordered" evidence="1">
    <location>
        <begin position="97"/>
        <end position="178"/>
    </location>
</feature>
<evidence type="ECO:0000313" key="3">
    <source>
        <dbReference type="Proteomes" id="UP000041254"/>
    </source>
</evidence>
<accession>A0A0G4FFL8</accession>
<gene>
    <name evidence="2" type="ORF">Vbra_15222</name>
</gene>
<protein>
    <submittedName>
        <fullName evidence="2">Uncharacterized protein</fullName>
    </submittedName>
</protein>
<sequence length="423" mass="45017">MAGSGQAAGASMAPASISELRAEGDVLLEKIRQLHNKIKLSCDVRLRQGGASGDTMAALLSLGAASGQFRVAESAVSAGLEAITTVAALDPTEQASGTAAAALDGPQHTNDSGSPAAAIVGGGSGSGGEMDVVDASPDGPAAEVAAADSDLSVAAPQQPSYRQVHVSGRQPPNQPPGRLRLSRDELANVFGSFHPWELTHRRRVLGQALFDAAAANYTHLTIDGSAKGGVRQLWGRMPHKTAYKWGQRASHLTHLHTILPFESISRWCRGTWVALIEGNAAARKAINDEEKKVQQEGGEEGTARPAHHVPQPASSIKVISFDDDHDSSFRCDTSAEPLPPSPVDLSNLEEVHNMPCQYAAVRAGRRVWRAPRLRVLTFGREQGYGVEDIKSNHSCWMEACEHLEKFDVDTILLSVKQGLLSFS</sequence>
<feature type="compositionally biased region" description="Low complexity" evidence="1">
    <location>
        <begin position="135"/>
        <end position="156"/>
    </location>
</feature>
<keyword evidence="3" id="KW-1185">Reference proteome</keyword>